<dbReference type="Gene3D" id="3.90.1170.20">
    <property type="entry name" value="Quinolinate phosphoribosyl transferase, N-terminal domain"/>
    <property type="match status" value="1"/>
</dbReference>
<reference evidence="9" key="1">
    <citation type="submission" date="2018-06" db="EMBL/GenBank/DDBJ databases">
        <authorList>
            <person name="Zhirakovskaya E."/>
        </authorList>
    </citation>
    <scope>NUCLEOTIDE SEQUENCE</scope>
</reference>
<dbReference type="SUPFAM" id="SSF54675">
    <property type="entry name" value="Nicotinate/Quinolinate PRTase N-terminal domain-like"/>
    <property type="match status" value="1"/>
</dbReference>
<name>A0A3B0YLS8_9ZZZZ</name>
<evidence type="ECO:0000256" key="2">
    <source>
        <dbReference type="ARBA" id="ARBA00009400"/>
    </source>
</evidence>
<organism evidence="9">
    <name type="scientific">hydrothermal vent metagenome</name>
    <dbReference type="NCBI Taxonomy" id="652676"/>
    <lineage>
        <taxon>unclassified sequences</taxon>
        <taxon>metagenomes</taxon>
        <taxon>ecological metagenomes</taxon>
    </lineage>
</organism>
<dbReference type="InterPro" id="IPR013785">
    <property type="entry name" value="Aldolase_TIM"/>
</dbReference>
<dbReference type="Gene3D" id="3.20.20.70">
    <property type="entry name" value="Aldolase class I"/>
    <property type="match status" value="1"/>
</dbReference>
<dbReference type="GO" id="GO:0004514">
    <property type="term" value="F:nicotinate-nucleotide diphosphorylase (carboxylating) activity"/>
    <property type="evidence" value="ECO:0007669"/>
    <property type="project" value="UniProtKB-EC"/>
</dbReference>
<dbReference type="Pfam" id="PF02749">
    <property type="entry name" value="QRPTase_N"/>
    <property type="match status" value="1"/>
</dbReference>
<evidence type="ECO:0000256" key="4">
    <source>
        <dbReference type="ARBA" id="ARBA00022642"/>
    </source>
</evidence>
<protein>
    <recommendedName>
        <fullName evidence="3">nicotinate-nucleotide diphosphorylase (carboxylating)</fullName>
        <ecNumber evidence="3">2.4.2.19</ecNumber>
    </recommendedName>
</protein>
<gene>
    <name evidence="9" type="ORF">MNBD_GAMMA10-1098</name>
</gene>
<feature type="domain" description="Quinolinate phosphoribosyl transferase C-terminal" evidence="7">
    <location>
        <begin position="111"/>
        <end position="169"/>
    </location>
</feature>
<dbReference type="InterPro" id="IPR002638">
    <property type="entry name" value="Quinolinate_PRibosylTrfase_C"/>
</dbReference>
<keyword evidence="5 9" id="KW-0328">Glycosyltransferase</keyword>
<comment type="similarity">
    <text evidence="2">Belongs to the NadC/ModD family.</text>
</comment>
<dbReference type="InterPro" id="IPR027277">
    <property type="entry name" value="NadC/ModD"/>
</dbReference>
<feature type="non-terminal residue" evidence="9">
    <location>
        <position position="169"/>
    </location>
</feature>
<evidence type="ECO:0000256" key="1">
    <source>
        <dbReference type="ARBA" id="ARBA00004893"/>
    </source>
</evidence>
<dbReference type="InterPro" id="IPR022412">
    <property type="entry name" value="Quinolinate_PRibosylTrfase_N"/>
</dbReference>
<dbReference type="SUPFAM" id="SSF51690">
    <property type="entry name" value="Nicotinate/Quinolinate PRTase C-terminal domain-like"/>
    <property type="match status" value="1"/>
</dbReference>
<evidence type="ECO:0000256" key="6">
    <source>
        <dbReference type="ARBA" id="ARBA00022679"/>
    </source>
</evidence>
<proteinExistence type="inferred from homology"/>
<evidence type="ECO:0000256" key="3">
    <source>
        <dbReference type="ARBA" id="ARBA00011944"/>
    </source>
</evidence>
<sequence length="169" mass="18231">MHVPHSYIEQSVHNALAEDIGTGDVTAQLIPAEDFSLASVISRESAIICGIDWFEEVFSQLDSQVFIEWDVDDGDRVEAGQQICTLSGSTRALLSGERTALNFLQTLSATASVAAEYAAAVSGTGVKVLDTRKTIPGLRIAQKYAARCGGCHNHRIGLYDAILIKENHI</sequence>
<accession>A0A3B0YLS8</accession>
<comment type="pathway">
    <text evidence="1">Cofactor biosynthesis; NAD(+) biosynthesis; nicotinate D-ribonucleotide from quinolinate: step 1/1.</text>
</comment>
<dbReference type="GO" id="GO:0005737">
    <property type="term" value="C:cytoplasm"/>
    <property type="evidence" value="ECO:0007669"/>
    <property type="project" value="TreeGrafter"/>
</dbReference>
<feature type="domain" description="Quinolinate phosphoribosyl transferase N-terminal" evidence="8">
    <location>
        <begin position="24"/>
        <end position="108"/>
    </location>
</feature>
<keyword evidence="6 9" id="KW-0808">Transferase</keyword>
<dbReference type="EMBL" id="UOFJ01000473">
    <property type="protein sequence ID" value="VAW69874.1"/>
    <property type="molecule type" value="Genomic_DNA"/>
</dbReference>
<dbReference type="EC" id="2.4.2.19" evidence="3"/>
<dbReference type="Pfam" id="PF01729">
    <property type="entry name" value="QRPTase_C"/>
    <property type="match status" value="1"/>
</dbReference>
<dbReference type="PANTHER" id="PTHR32179">
    <property type="entry name" value="NICOTINATE-NUCLEOTIDE PYROPHOSPHORYLASE [CARBOXYLATING]"/>
    <property type="match status" value="1"/>
</dbReference>
<dbReference type="GO" id="GO:0034213">
    <property type="term" value="P:quinolinate catabolic process"/>
    <property type="evidence" value="ECO:0007669"/>
    <property type="project" value="TreeGrafter"/>
</dbReference>
<dbReference type="PANTHER" id="PTHR32179:SF3">
    <property type="entry name" value="NICOTINATE-NUCLEOTIDE PYROPHOSPHORYLASE [CARBOXYLATING]"/>
    <property type="match status" value="1"/>
</dbReference>
<evidence type="ECO:0000256" key="5">
    <source>
        <dbReference type="ARBA" id="ARBA00022676"/>
    </source>
</evidence>
<evidence type="ECO:0000313" key="9">
    <source>
        <dbReference type="EMBL" id="VAW69874.1"/>
    </source>
</evidence>
<dbReference type="GO" id="GO:0009435">
    <property type="term" value="P:NAD+ biosynthetic process"/>
    <property type="evidence" value="ECO:0007669"/>
    <property type="project" value="InterPro"/>
</dbReference>
<dbReference type="InterPro" id="IPR037128">
    <property type="entry name" value="Quinolinate_PRibosylTase_N_sf"/>
</dbReference>
<dbReference type="FunFam" id="3.90.1170.20:FF:000001">
    <property type="entry name" value="Nicotinate-nucleotide diphosphorylase (Carboxylating)"/>
    <property type="match status" value="1"/>
</dbReference>
<dbReference type="AlphaFoldDB" id="A0A3B0YLS8"/>
<evidence type="ECO:0000259" key="7">
    <source>
        <dbReference type="Pfam" id="PF01729"/>
    </source>
</evidence>
<dbReference type="InterPro" id="IPR036068">
    <property type="entry name" value="Nicotinate_pribotase-like_C"/>
</dbReference>
<keyword evidence="4" id="KW-0662">Pyridine nucleotide biosynthesis</keyword>
<evidence type="ECO:0000259" key="8">
    <source>
        <dbReference type="Pfam" id="PF02749"/>
    </source>
</evidence>